<comment type="caution">
    <text evidence="10">The sequence shown here is derived from an EMBL/GenBank/DDBJ whole genome shotgun (WGS) entry which is preliminary data.</text>
</comment>
<dbReference type="EC" id="2.1.3.2" evidence="7"/>
<feature type="binding site" evidence="7">
    <location>
        <position position="59"/>
    </location>
    <ligand>
        <name>carbamoyl phosphate</name>
        <dbReference type="ChEBI" id="CHEBI:58228"/>
    </ligand>
</feature>
<dbReference type="InterPro" id="IPR006131">
    <property type="entry name" value="Asp_carbamoyltransf_Asp/Orn-bd"/>
</dbReference>
<evidence type="ECO:0000256" key="1">
    <source>
        <dbReference type="ARBA" id="ARBA00004852"/>
    </source>
</evidence>
<feature type="binding site" evidence="7">
    <location>
        <position position="265"/>
    </location>
    <ligand>
        <name>carbamoyl phosphate</name>
        <dbReference type="ChEBI" id="CHEBI:58228"/>
    </ligand>
</feature>
<name>A0ABW4NPR1_9LACT</name>
<evidence type="ECO:0000256" key="6">
    <source>
        <dbReference type="ARBA" id="ARBA00048859"/>
    </source>
</evidence>
<feature type="domain" description="Aspartate/ornithine carbamoyltransferase Asp/Orn-binding" evidence="8">
    <location>
        <begin position="157"/>
        <end position="301"/>
    </location>
</feature>
<keyword evidence="3 7" id="KW-0808">Transferase</keyword>
<evidence type="ECO:0000256" key="3">
    <source>
        <dbReference type="ARBA" id="ARBA00022679"/>
    </source>
</evidence>
<evidence type="ECO:0000259" key="8">
    <source>
        <dbReference type="Pfam" id="PF00185"/>
    </source>
</evidence>
<dbReference type="InterPro" id="IPR006130">
    <property type="entry name" value="Asp/Orn_carbamoylTrfase"/>
</dbReference>
<feature type="binding site" evidence="7">
    <location>
        <position position="264"/>
    </location>
    <ligand>
        <name>carbamoyl phosphate</name>
        <dbReference type="ChEBI" id="CHEBI:58228"/>
    </ligand>
</feature>
<feature type="binding site" evidence="7">
    <location>
        <position position="223"/>
    </location>
    <ligand>
        <name>L-aspartate</name>
        <dbReference type="ChEBI" id="CHEBI:29991"/>
    </ligand>
</feature>
<reference evidence="11" key="1">
    <citation type="journal article" date="2019" name="Int. J. Syst. Evol. Microbiol.">
        <title>The Global Catalogue of Microorganisms (GCM) 10K type strain sequencing project: providing services to taxonomists for standard genome sequencing and annotation.</title>
        <authorList>
            <consortium name="The Broad Institute Genomics Platform"/>
            <consortium name="The Broad Institute Genome Sequencing Center for Infectious Disease"/>
            <person name="Wu L."/>
            <person name="Ma J."/>
        </authorList>
    </citation>
    <scope>NUCLEOTIDE SEQUENCE [LARGE SCALE GENOMIC DNA]</scope>
    <source>
        <strain evidence="11">KCTC 42143</strain>
    </source>
</reference>
<dbReference type="Gene3D" id="3.40.50.1370">
    <property type="entry name" value="Aspartate/ornithine carbamoyltransferase"/>
    <property type="match status" value="2"/>
</dbReference>
<dbReference type="GO" id="GO:0004070">
    <property type="term" value="F:aspartate carbamoyltransferase activity"/>
    <property type="evidence" value="ECO:0007669"/>
    <property type="project" value="UniProtKB-EC"/>
</dbReference>
<evidence type="ECO:0000313" key="11">
    <source>
        <dbReference type="Proteomes" id="UP001597285"/>
    </source>
</evidence>
<sequence>MGGVIESIQLEHFVSVEALTNEEVLALIGRAGEFKKGVHPSYDDKKYAVNLFFENSTRTHKSFEMAENKMGIKVIDFEPSTSSVTKGESLYDTVLTMSAIGVDVAVIRHPSEAFYSELIASPTITCSIINGGDGAGQHPSQCLLDLMTIYEEFGYFEGLKVAIVGDLTHSRVARSNMQMLKRLGATLYFSGPPEWYDESFDQYGQYVPMDDLIKIVDVMMLLRIQHERHETYGNFSKPAYLTMYGLTESRESKMLDHAIIMHPAPVNRDVELQSTLLECPRARIVAQMANGVFTRMAILEAVLAGQKG</sequence>
<protein>
    <recommendedName>
        <fullName evidence="7">Aspartate carbamoyltransferase</fullName>
        <ecNumber evidence="7">2.1.3.2</ecNumber>
    </recommendedName>
    <alternativeName>
        <fullName evidence="7">Aspartate transcarbamylase</fullName>
        <shortName evidence="7">ATCase</shortName>
    </alternativeName>
</protein>
<feature type="domain" description="Aspartate/ornithine carbamoyltransferase carbamoyl-P binding" evidence="9">
    <location>
        <begin position="12"/>
        <end position="151"/>
    </location>
</feature>
<dbReference type="PROSITE" id="PS00097">
    <property type="entry name" value="CARBAMOYLTRANSFERASE"/>
    <property type="match status" value="1"/>
</dbReference>
<feature type="binding site" evidence="7">
    <location>
        <position position="108"/>
    </location>
    <ligand>
        <name>carbamoyl phosphate</name>
        <dbReference type="ChEBI" id="CHEBI:58228"/>
    </ligand>
</feature>
<comment type="function">
    <text evidence="5 7">Catalyzes the condensation of carbamoyl phosphate and aspartate to form carbamoyl aspartate and inorganic phosphate, the committed step in the de novo pyrimidine nucleotide biosynthesis pathway.</text>
</comment>
<dbReference type="PANTHER" id="PTHR45753">
    <property type="entry name" value="ORNITHINE CARBAMOYLTRANSFERASE, MITOCHONDRIAL"/>
    <property type="match status" value="1"/>
</dbReference>
<feature type="binding site" evidence="7">
    <location>
        <position position="58"/>
    </location>
    <ligand>
        <name>carbamoyl phosphate</name>
        <dbReference type="ChEBI" id="CHEBI:58228"/>
    </ligand>
</feature>
<evidence type="ECO:0000256" key="2">
    <source>
        <dbReference type="ARBA" id="ARBA00008896"/>
    </source>
</evidence>
<dbReference type="Pfam" id="PF02729">
    <property type="entry name" value="OTCace_N"/>
    <property type="match status" value="1"/>
</dbReference>
<keyword evidence="11" id="KW-1185">Reference proteome</keyword>
<organism evidence="10 11">
    <name type="scientific">Carnobacterium antarcticum</name>
    <dbReference type="NCBI Taxonomy" id="2126436"/>
    <lineage>
        <taxon>Bacteria</taxon>
        <taxon>Bacillati</taxon>
        <taxon>Bacillota</taxon>
        <taxon>Bacilli</taxon>
        <taxon>Lactobacillales</taxon>
        <taxon>Carnobacteriaceae</taxon>
        <taxon>Carnobacterium</taxon>
    </lineage>
</organism>
<feature type="binding site" evidence="7">
    <location>
        <position position="171"/>
    </location>
    <ligand>
        <name>L-aspartate</name>
        <dbReference type="ChEBI" id="CHEBI:29991"/>
    </ligand>
</feature>
<dbReference type="PRINTS" id="PR00100">
    <property type="entry name" value="AOTCASE"/>
</dbReference>
<dbReference type="InterPro" id="IPR002082">
    <property type="entry name" value="Asp_carbamoyltransf"/>
</dbReference>
<dbReference type="PANTHER" id="PTHR45753:SF6">
    <property type="entry name" value="ASPARTATE CARBAMOYLTRANSFERASE"/>
    <property type="match status" value="1"/>
</dbReference>
<keyword evidence="4 7" id="KW-0665">Pyrimidine biosynthesis</keyword>
<dbReference type="HAMAP" id="MF_00001">
    <property type="entry name" value="Asp_carb_tr"/>
    <property type="match status" value="1"/>
</dbReference>
<evidence type="ECO:0000313" key="10">
    <source>
        <dbReference type="EMBL" id="MFD1800418.1"/>
    </source>
</evidence>
<comment type="similarity">
    <text evidence="2 7">Belongs to the aspartate/ornithine carbamoyltransferase superfamily. ATCase family.</text>
</comment>
<evidence type="ECO:0000256" key="5">
    <source>
        <dbReference type="ARBA" id="ARBA00043884"/>
    </source>
</evidence>
<dbReference type="NCBIfam" id="NF002032">
    <property type="entry name" value="PRK00856.1"/>
    <property type="match status" value="1"/>
</dbReference>
<dbReference type="SUPFAM" id="SSF53671">
    <property type="entry name" value="Aspartate/ornithine carbamoyltransferase"/>
    <property type="match status" value="1"/>
</dbReference>
<dbReference type="PRINTS" id="PR00101">
    <property type="entry name" value="ATCASE"/>
</dbReference>
<dbReference type="Proteomes" id="UP001597285">
    <property type="component" value="Unassembled WGS sequence"/>
</dbReference>
<comment type="catalytic activity">
    <reaction evidence="6 7">
        <text>carbamoyl phosphate + L-aspartate = N-carbamoyl-L-aspartate + phosphate + H(+)</text>
        <dbReference type="Rhea" id="RHEA:20013"/>
        <dbReference type="ChEBI" id="CHEBI:15378"/>
        <dbReference type="ChEBI" id="CHEBI:29991"/>
        <dbReference type="ChEBI" id="CHEBI:32814"/>
        <dbReference type="ChEBI" id="CHEBI:43474"/>
        <dbReference type="ChEBI" id="CHEBI:58228"/>
        <dbReference type="EC" id="2.1.3.2"/>
    </reaction>
</comment>
<feature type="binding site" evidence="7">
    <location>
        <position position="138"/>
    </location>
    <ligand>
        <name>carbamoyl phosphate</name>
        <dbReference type="ChEBI" id="CHEBI:58228"/>
    </ligand>
</feature>
<accession>A0ABW4NPR1</accession>
<feature type="binding site" evidence="7">
    <location>
        <position position="141"/>
    </location>
    <ligand>
        <name>carbamoyl phosphate</name>
        <dbReference type="ChEBI" id="CHEBI:58228"/>
    </ligand>
</feature>
<evidence type="ECO:0000256" key="4">
    <source>
        <dbReference type="ARBA" id="ARBA00022975"/>
    </source>
</evidence>
<comment type="pathway">
    <text evidence="1 7">Pyrimidine metabolism; UMP biosynthesis via de novo pathway; (S)-dihydroorotate from bicarbonate: step 2/3.</text>
</comment>
<gene>
    <name evidence="7" type="primary">pyrB</name>
    <name evidence="10" type="ORF">ACFSBK_11220</name>
</gene>
<dbReference type="EMBL" id="JBHUFF010000020">
    <property type="protein sequence ID" value="MFD1800418.1"/>
    <property type="molecule type" value="Genomic_DNA"/>
</dbReference>
<evidence type="ECO:0000259" key="9">
    <source>
        <dbReference type="Pfam" id="PF02729"/>
    </source>
</evidence>
<evidence type="ECO:0000256" key="7">
    <source>
        <dbReference type="HAMAP-Rule" id="MF_00001"/>
    </source>
</evidence>
<proteinExistence type="inferred from homology"/>
<dbReference type="InterPro" id="IPR006132">
    <property type="entry name" value="Asp/Orn_carbamoyltranf_P-bd"/>
</dbReference>
<feature type="binding site" evidence="7">
    <location>
        <position position="86"/>
    </location>
    <ligand>
        <name>L-aspartate</name>
        <dbReference type="ChEBI" id="CHEBI:29991"/>
    </ligand>
</feature>
<dbReference type="NCBIfam" id="TIGR00670">
    <property type="entry name" value="asp_carb_tr"/>
    <property type="match status" value="1"/>
</dbReference>
<dbReference type="InterPro" id="IPR036901">
    <property type="entry name" value="Asp/Orn_carbamoylTrfase_sf"/>
</dbReference>
<dbReference type="Pfam" id="PF00185">
    <property type="entry name" value="OTCace"/>
    <property type="match status" value="1"/>
</dbReference>
<dbReference type="RefSeq" id="WP_058918578.1">
    <property type="nucleotide sequence ID" value="NZ_JBHSQC010000008.1"/>
</dbReference>
<comment type="subunit">
    <text evidence="7">Heterododecamer (2C3:3R2) of six catalytic PyrB chains organized as two trimers (C3), and six regulatory PyrI chains organized as three dimers (R2).</text>
</comment>